<evidence type="ECO:0000313" key="3">
    <source>
        <dbReference type="EMBL" id="NEZ46364.1"/>
    </source>
</evidence>
<accession>A0A6M0R837</accession>
<evidence type="ECO:0000313" key="4">
    <source>
        <dbReference type="Proteomes" id="UP000473885"/>
    </source>
</evidence>
<dbReference type="Pfam" id="PF17774">
    <property type="entry name" value="YlmH_RBD"/>
    <property type="match status" value="1"/>
</dbReference>
<dbReference type="InterPro" id="IPR036986">
    <property type="entry name" value="S4_RNA-bd_sf"/>
</dbReference>
<dbReference type="InterPro" id="IPR040591">
    <property type="entry name" value="RqcP2_RBD"/>
</dbReference>
<protein>
    <recommendedName>
        <fullName evidence="2">Ribosome-associated protein quality control protein P2 RNA-binding domain-containing protein</fullName>
    </recommendedName>
</protein>
<name>A0A6M0R837_9CLOT</name>
<dbReference type="RefSeq" id="WP_163248615.1">
    <property type="nucleotide sequence ID" value="NZ_SXDP01000002.1"/>
</dbReference>
<dbReference type="Proteomes" id="UP000473885">
    <property type="component" value="Unassembled WGS sequence"/>
</dbReference>
<gene>
    <name evidence="3" type="ORF">FDF74_03945</name>
</gene>
<evidence type="ECO:0000259" key="2">
    <source>
        <dbReference type="Pfam" id="PF17774"/>
    </source>
</evidence>
<keyword evidence="4" id="KW-1185">Reference proteome</keyword>
<dbReference type="Gene3D" id="3.30.70.330">
    <property type="match status" value="1"/>
</dbReference>
<organism evidence="3 4">
    <name type="scientific">Clostridium niameyense</name>
    <dbReference type="NCBI Taxonomy" id="1622073"/>
    <lineage>
        <taxon>Bacteria</taxon>
        <taxon>Bacillati</taxon>
        <taxon>Bacillota</taxon>
        <taxon>Clostridia</taxon>
        <taxon>Eubacteriales</taxon>
        <taxon>Clostridiaceae</taxon>
        <taxon>Clostridium</taxon>
    </lineage>
</organism>
<reference evidence="3 4" key="1">
    <citation type="submission" date="2019-04" db="EMBL/GenBank/DDBJ databases">
        <title>Genome sequencing of Clostridium botulinum Groups I-IV and Clostridium butyricum.</title>
        <authorList>
            <person name="Brunt J."/>
            <person name="Van Vliet A.H.M."/>
            <person name="Stringer S.C."/>
            <person name="Carter A.T."/>
            <person name="Peck M.W."/>
        </authorList>
    </citation>
    <scope>NUCLEOTIDE SEQUENCE [LARGE SCALE GENOMIC DNA]</scope>
    <source>
        <strain evidence="3 4">IFR 18/094</strain>
    </source>
</reference>
<comment type="caution">
    <text evidence="3">The sequence shown here is derived from an EMBL/GenBank/DDBJ whole genome shotgun (WGS) entry which is preliminary data.</text>
</comment>
<dbReference type="PROSITE" id="PS50889">
    <property type="entry name" value="S4"/>
    <property type="match status" value="1"/>
</dbReference>
<dbReference type="SUPFAM" id="SSF55174">
    <property type="entry name" value="Alpha-L RNA-binding motif"/>
    <property type="match status" value="1"/>
</dbReference>
<sequence length="255" mass="29663">MNKEEFLKGANIENKNSLSEVYDKLFLARKTGKEIFTKYFYSPNIWKYIQKVISQFGVSCSTYGVFTESERRIIGFNVYSNYNFPIIMIKISYNSKFTTLKHKDFLGAITSLGIKREKIGDLILKNNECYVPIYEDLYEYIKINLSHIAKVPCKIQRLDDTQEIPEFNFEEKIIIINSNRLDAIVSELCNISRNKALSLINSGKVLLDYEQVIRKDKKIGENSTIIIRGYGKFKMREEIGCTSKGRIKVSFKKFI</sequence>
<proteinExistence type="predicted"/>
<keyword evidence="1" id="KW-0694">RNA-binding</keyword>
<dbReference type="AlphaFoldDB" id="A0A6M0R837"/>
<feature type="domain" description="Ribosome-associated protein quality control protein P2 RNA-binding" evidence="2">
    <location>
        <begin position="82"/>
        <end position="159"/>
    </location>
</feature>
<dbReference type="EMBL" id="SXDP01000002">
    <property type="protein sequence ID" value="NEZ46364.1"/>
    <property type="molecule type" value="Genomic_DNA"/>
</dbReference>
<dbReference type="CDD" id="cd00165">
    <property type="entry name" value="S4"/>
    <property type="match status" value="1"/>
</dbReference>
<dbReference type="GO" id="GO:0003723">
    <property type="term" value="F:RNA binding"/>
    <property type="evidence" value="ECO:0007669"/>
    <property type="project" value="UniProtKB-KW"/>
</dbReference>
<dbReference type="InterPro" id="IPR012677">
    <property type="entry name" value="Nucleotide-bd_a/b_plait_sf"/>
</dbReference>
<dbReference type="Gene3D" id="3.10.290.10">
    <property type="entry name" value="RNA-binding S4 domain"/>
    <property type="match status" value="1"/>
</dbReference>
<evidence type="ECO:0000256" key="1">
    <source>
        <dbReference type="PROSITE-ProRule" id="PRU00182"/>
    </source>
</evidence>